<comment type="function">
    <text evidence="7">Thiol-specific peroxidase that catalyzes the reduction of hydrogen peroxide and organic hydroperoxides to water and alcohols, respectively. Plays a role in cell protection against oxidative stress by detoxifying peroxides.</text>
</comment>
<keyword evidence="2 7" id="KW-0575">Peroxidase</keyword>
<evidence type="ECO:0000259" key="8">
    <source>
        <dbReference type="Pfam" id="PF08534"/>
    </source>
</evidence>
<dbReference type="Pfam" id="PF08534">
    <property type="entry name" value="Redoxin"/>
    <property type="match status" value="1"/>
</dbReference>
<reference evidence="9" key="1">
    <citation type="submission" date="2023-04" db="EMBL/GenBank/DDBJ databases">
        <title>Candida boidinii NBRC 10035.</title>
        <authorList>
            <person name="Ichikawa N."/>
            <person name="Sato H."/>
            <person name="Tonouchi N."/>
        </authorList>
    </citation>
    <scope>NUCLEOTIDE SEQUENCE</scope>
    <source>
        <strain evidence="9">NBRC 10035</strain>
    </source>
</reference>
<accession>A0A9W6WGX6</accession>
<dbReference type="GO" id="GO:0005739">
    <property type="term" value="C:mitochondrion"/>
    <property type="evidence" value="ECO:0007669"/>
    <property type="project" value="TreeGrafter"/>
</dbReference>
<evidence type="ECO:0000256" key="3">
    <source>
        <dbReference type="ARBA" id="ARBA00022862"/>
    </source>
</evidence>
<proteinExistence type="inferred from homology"/>
<dbReference type="GO" id="GO:0034599">
    <property type="term" value="P:cellular response to oxidative stress"/>
    <property type="evidence" value="ECO:0007669"/>
    <property type="project" value="InterPro"/>
</dbReference>
<dbReference type="AlphaFoldDB" id="A0A9W6WGX6"/>
<dbReference type="EMBL" id="BSXN01000531">
    <property type="protein sequence ID" value="GME68934.1"/>
    <property type="molecule type" value="Genomic_DNA"/>
</dbReference>
<gene>
    <name evidence="9" type="ORF">Cboi02_000196000</name>
</gene>
<sequence length="200" mass="21862">MLASRLIARNSRSAIRSASSPYTGANFFNFSRLYSIKVGDKIPDVPLYESNPTSEVHLAATLPGQRAIIIGVPGAFSSGCTLHHIPGYLKNYPDFVSKGYSKIIVVAVNDVFTMKAWKESFNLGNSNEDHFIFLADPTGNFTKALDLEFDATKFFGNYRSKRYALAVVDGKVAAEFVEPDNTSVNVSAAENVLKNIPGLE</sequence>
<dbReference type="InterPro" id="IPR037944">
    <property type="entry name" value="PRX5-like"/>
</dbReference>
<protein>
    <submittedName>
        <fullName evidence="9">Unnamed protein product</fullName>
    </submittedName>
</protein>
<organism evidence="9 10">
    <name type="scientific">Candida boidinii</name>
    <name type="common">Yeast</name>
    <dbReference type="NCBI Taxonomy" id="5477"/>
    <lineage>
        <taxon>Eukaryota</taxon>
        <taxon>Fungi</taxon>
        <taxon>Dikarya</taxon>
        <taxon>Ascomycota</taxon>
        <taxon>Saccharomycotina</taxon>
        <taxon>Pichiomycetes</taxon>
        <taxon>Pichiales</taxon>
        <taxon>Pichiaceae</taxon>
        <taxon>Ogataea</taxon>
        <taxon>Ogataea/Candida clade</taxon>
    </lineage>
</organism>
<comment type="caution">
    <text evidence="9">The sequence shown here is derived from an EMBL/GenBank/DDBJ whole genome shotgun (WGS) entry which is preliminary data.</text>
</comment>
<dbReference type="GO" id="GO:0042744">
    <property type="term" value="P:hydrogen peroxide catabolic process"/>
    <property type="evidence" value="ECO:0007669"/>
    <property type="project" value="TreeGrafter"/>
</dbReference>
<keyword evidence="10" id="KW-1185">Reference proteome</keyword>
<dbReference type="GO" id="GO:0045454">
    <property type="term" value="P:cell redox homeostasis"/>
    <property type="evidence" value="ECO:0007669"/>
    <property type="project" value="TreeGrafter"/>
</dbReference>
<dbReference type="GO" id="GO:0008379">
    <property type="term" value="F:thioredoxin peroxidase activity"/>
    <property type="evidence" value="ECO:0007669"/>
    <property type="project" value="InterPro"/>
</dbReference>
<dbReference type="Gene3D" id="3.40.30.10">
    <property type="entry name" value="Glutaredoxin"/>
    <property type="match status" value="1"/>
</dbReference>
<dbReference type="InterPro" id="IPR013740">
    <property type="entry name" value="Redoxin"/>
</dbReference>
<feature type="domain" description="Redoxin" evidence="8">
    <location>
        <begin position="37"/>
        <end position="193"/>
    </location>
</feature>
<keyword evidence="5 7" id="KW-0676">Redox-active center</keyword>
<evidence type="ECO:0000256" key="2">
    <source>
        <dbReference type="ARBA" id="ARBA00022559"/>
    </source>
</evidence>
<name>A0A9W6WGX6_CANBO</name>
<dbReference type="InterPro" id="IPR036249">
    <property type="entry name" value="Thioredoxin-like_sf"/>
</dbReference>
<dbReference type="CDD" id="cd03013">
    <property type="entry name" value="PRX5_like"/>
    <property type="match status" value="1"/>
</dbReference>
<evidence type="ECO:0000256" key="7">
    <source>
        <dbReference type="RuleBase" id="RU366011"/>
    </source>
</evidence>
<feature type="active site" description="Cysteine sulfenic acid (-SOH) intermediate" evidence="6">
    <location>
        <position position="80"/>
    </location>
</feature>
<dbReference type="GO" id="GO:0005829">
    <property type="term" value="C:cytosol"/>
    <property type="evidence" value="ECO:0007669"/>
    <property type="project" value="TreeGrafter"/>
</dbReference>
<dbReference type="Proteomes" id="UP001165120">
    <property type="component" value="Unassembled WGS sequence"/>
</dbReference>
<evidence type="ECO:0000313" key="10">
    <source>
        <dbReference type="Proteomes" id="UP001165120"/>
    </source>
</evidence>
<evidence type="ECO:0000256" key="5">
    <source>
        <dbReference type="ARBA" id="ARBA00023284"/>
    </source>
</evidence>
<keyword evidence="4 7" id="KW-0560">Oxidoreductase</keyword>
<evidence type="ECO:0000313" key="9">
    <source>
        <dbReference type="EMBL" id="GME68934.1"/>
    </source>
</evidence>
<dbReference type="GO" id="GO:0005777">
    <property type="term" value="C:peroxisome"/>
    <property type="evidence" value="ECO:0007669"/>
    <property type="project" value="TreeGrafter"/>
</dbReference>
<comment type="similarity">
    <text evidence="1 7">Belongs to the peroxiredoxin family. Prx5 subfamily.</text>
</comment>
<evidence type="ECO:0000256" key="4">
    <source>
        <dbReference type="ARBA" id="ARBA00023002"/>
    </source>
</evidence>
<evidence type="ECO:0000256" key="6">
    <source>
        <dbReference type="PIRSR" id="PIRSR637944-1"/>
    </source>
</evidence>
<keyword evidence="3 7" id="KW-0049">Antioxidant</keyword>
<dbReference type="PANTHER" id="PTHR10430">
    <property type="entry name" value="PEROXIREDOXIN"/>
    <property type="match status" value="1"/>
</dbReference>
<dbReference type="SUPFAM" id="SSF52833">
    <property type="entry name" value="Thioredoxin-like"/>
    <property type="match status" value="1"/>
</dbReference>
<evidence type="ECO:0000256" key="1">
    <source>
        <dbReference type="ARBA" id="ARBA00010505"/>
    </source>
</evidence>
<dbReference type="PANTHER" id="PTHR10430:SF39">
    <property type="entry name" value="PEROXISOMAL MEMBRANE ASSOCIATED PROTEIN 20"/>
    <property type="match status" value="1"/>
</dbReference>